<evidence type="ECO:0000313" key="3">
    <source>
        <dbReference type="Proteomes" id="UP000886523"/>
    </source>
</evidence>
<evidence type="ECO:0000313" key="2">
    <source>
        <dbReference type="EMBL" id="KAF9519937.1"/>
    </source>
</evidence>
<dbReference type="PANTHER" id="PTHR21575:SF12">
    <property type="entry name" value="PROTEIN HID1"/>
    <property type="match status" value="1"/>
</dbReference>
<dbReference type="InterPro" id="IPR026705">
    <property type="entry name" value="Hid-1/Ecm30"/>
</dbReference>
<dbReference type="Pfam" id="PF12722">
    <property type="entry name" value="Hid1"/>
    <property type="match status" value="2"/>
</dbReference>
<feature type="compositionally biased region" description="Basic and acidic residues" evidence="1">
    <location>
        <begin position="806"/>
        <end position="815"/>
    </location>
</feature>
<dbReference type="EMBL" id="MU128915">
    <property type="protein sequence ID" value="KAF9519937.1"/>
    <property type="molecule type" value="Genomic_DNA"/>
</dbReference>
<feature type="region of interest" description="Disordered" evidence="1">
    <location>
        <begin position="972"/>
        <end position="997"/>
    </location>
</feature>
<dbReference type="PANTHER" id="PTHR21575">
    <property type="entry name" value="PROTEIN HID1"/>
    <property type="match status" value="1"/>
</dbReference>
<feature type="region of interest" description="Disordered" evidence="1">
    <location>
        <begin position="711"/>
        <end position="815"/>
    </location>
</feature>
<reference evidence="2" key="1">
    <citation type="journal article" date="2020" name="Nat. Commun.">
        <title>Large-scale genome sequencing of mycorrhizal fungi provides insights into the early evolution of symbiotic traits.</title>
        <authorList>
            <person name="Miyauchi S."/>
            <person name="Kiss E."/>
            <person name="Kuo A."/>
            <person name="Drula E."/>
            <person name="Kohler A."/>
            <person name="Sanchez-Garcia M."/>
            <person name="Morin E."/>
            <person name="Andreopoulos B."/>
            <person name="Barry K.W."/>
            <person name="Bonito G."/>
            <person name="Buee M."/>
            <person name="Carver A."/>
            <person name="Chen C."/>
            <person name="Cichocki N."/>
            <person name="Clum A."/>
            <person name="Culley D."/>
            <person name="Crous P.W."/>
            <person name="Fauchery L."/>
            <person name="Girlanda M."/>
            <person name="Hayes R.D."/>
            <person name="Keri Z."/>
            <person name="LaButti K."/>
            <person name="Lipzen A."/>
            <person name="Lombard V."/>
            <person name="Magnuson J."/>
            <person name="Maillard F."/>
            <person name="Murat C."/>
            <person name="Nolan M."/>
            <person name="Ohm R.A."/>
            <person name="Pangilinan J."/>
            <person name="Pereira M.F."/>
            <person name="Perotto S."/>
            <person name="Peter M."/>
            <person name="Pfister S."/>
            <person name="Riley R."/>
            <person name="Sitrit Y."/>
            <person name="Stielow J.B."/>
            <person name="Szollosi G."/>
            <person name="Zifcakova L."/>
            <person name="Stursova M."/>
            <person name="Spatafora J.W."/>
            <person name="Tedersoo L."/>
            <person name="Vaario L.M."/>
            <person name="Yamada A."/>
            <person name="Yan M."/>
            <person name="Wang P."/>
            <person name="Xu J."/>
            <person name="Bruns T."/>
            <person name="Baldrian P."/>
            <person name="Vilgalys R."/>
            <person name="Dunand C."/>
            <person name="Henrissat B."/>
            <person name="Grigoriev I.V."/>
            <person name="Hibbett D."/>
            <person name="Nagy L.G."/>
            <person name="Martin F.M."/>
        </authorList>
    </citation>
    <scope>NUCLEOTIDE SEQUENCE</scope>
    <source>
        <strain evidence="2">UP504</strain>
    </source>
</reference>
<feature type="compositionally biased region" description="Low complexity" evidence="1">
    <location>
        <begin position="725"/>
        <end position="737"/>
    </location>
</feature>
<accession>A0A9P6DZW5</accession>
<dbReference type="OrthoDB" id="432953at2759"/>
<evidence type="ECO:0008006" key="4">
    <source>
        <dbReference type="Google" id="ProtNLM"/>
    </source>
</evidence>
<gene>
    <name evidence="2" type="ORF">BS47DRAFT_1387868</name>
</gene>
<name>A0A9P6DZW5_9AGAM</name>
<dbReference type="Proteomes" id="UP000886523">
    <property type="component" value="Unassembled WGS sequence"/>
</dbReference>
<feature type="compositionally biased region" description="Polar residues" evidence="1">
    <location>
        <begin position="987"/>
        <end position="997"/>
    </location>
</feature>
<protein>
    <recommendedName>
        <fullName evidence="4">High-temperature-induced dauer-formation protein</fullName>
    </recommendedName>
</protein>
<organism evidence="2 3">
    <name type="scientific">Hydnum rufescens UP504</name>
    <dbReference type="NCBI Taxonomy" id="1448309"/>
    <lineage>
        <taxon>Eukaryota</taxon>
        <taxon>Fungi</taxon>
        <taxon>Dikarya</taxon>
        <taxon>Basidiomycota</taxon>
        <taxon>Agaricomycotina</taxon>
        <taxon>Agaricomycetes</taxon>
        <taxon>Cantharellales</taxon>
        <taxon>Hydnaceae</taxon>
        <taxon>Hydnum</taxon>
    </lineage>
</organism>
<dbReference type="GO" id="GO:0000138">
    <property type="term" value="C:Golgi trans cisterna"/>
    <property type="evidence" value="ECO:0007669"/>
    <property type="project" value="TreeGrafter"/>
</dbReference>
<comment type="caution">
    <text evidence="2">The sequence shown here is derived from an EMBL/GenBank/DDBJ whole genome shotgun (WGS) entry which is preliminary data.</text>
</comment>
<proteinExistence type="predicted"/>
<dbReference type="GO" id="GO:0016020">
    <property type="term" value="C:membrane"/>
    <property type="evidence" value="ECO:0007669"/>
    <property type="project" value="TreeGrafter"/>
</dbReference>
<dbReference type="AlphaFoldDB" id="A0A9P6DZW5"/>
<feature type="compositionally biased region" description="Polar residues" evidence="1">
    <location>
        <begin position="769"/>
        <end position="778"/>
    </location>
</feature>
<keyword evidence="3" id="KW-1185">Reference proteome</keyword>
<feature type="region of interest" description="Disordered" evidence="1">
    <location>
        <begin position="174"/>
        <end position="207"/>
    </location>
</feature>
<evidence type="ECO:0000256" key="1">
    <source>
        <dbReference type="SAM" id="MobiDB-lite"/>
    </source>
</evidence>
<feature type="compositionally biased region" description="Basic and acidic residues" evidence="1">
    <location>
        <begin position="711"/>
        <end position="724"/>
    </location>
</feature>
<sequence length="997" mass="109941">MFSPKRLGSLGLGSDPKLAFRTQPGGIAKLAEKKEIAETDDAYWAQYVQLFDSASDVFTLVTAQDIRRALTEAPENLATLIRVISHRLFNLLTDHTFPTPQPTAIPLSMAKISSWTSNERNTTKEVLNCLRVLGRVLPVVFESEGSFEEDVFWTRPKPQVRDDDVSIGRSQPQFVIEEEEEDVAPDGNQDPGPKSGQNTSSTDDAGHVKQEELPTLAERLFECAIDLMFCCGFTLPTSIQVDHHKINYVIWDKGIGSTSAIGSTSQLDSNKTEVLRFLLIFLSRTIYHSPSTLLTQRNRYASHLVHKTPRRLVLSILCSLLNTAMDGEGSEGWSGMVDRVPYNHLILASVRKGDEGRSGLISLCLGVLCSLLDYQADEARDPTQETNTNGTLSEANSTFPTSHSNAFRYFVAKLVRFLPLPDNSYRLMRVFLSPQAPACGLRVHLDGILGILESDLTNTHNVLPGSHRPLPYILETFVFLWKMIELNKVPFFAPRYRQYIGSLISPLTQKFRAYLLESDKLLDMIAYLLCFCLENKDKPQHHGLCRALSYIMQSLSAERQFGAQLQSPMPSRVHIPAKWATLGNAGDFLIASIYSVVATTSGALNSLYPALIIAIANVAPYLKHLSVKTSTKLVQLFTAFSNPVFLLADDGHPRLVFFMLEALNGILFHQLSNNPNLVYAILRSHSVFEELGTFTLSKGLREVKRIQQMKEERAAQLAGKKPDKSTSATGTATNATKAPEKAALLQRSSEETDVALDAAERGEVARASSEVTSTRTVLTPSDQPSRPTSPDPPEPAVGARNPGLSEKARGKMRERSVSFEALDPDLERIAAQGVGRNGFIPTQEWVTSWQQGLPLDPILLTIAELLPKVTDLQKPGTRPATSSAVLEFLRSATLRHVLPPAPPVNPRRFQWSDASLVWLTSLIWGELYVRGTAPLGIWNGTNVKLFGVRHTPQPRGVGETVQNVVGGLWGSASARDSQAGTPARMSPSRSNSFPSTR</sequence>
<dbReference type="GO" id="GO:0005797">
    <property type="term" value="C:Golgi medial cisterna"/>
    <property type="evidence" value="ECO:0007669"/>
    <property type="project" value="TreeGrafter"/>
</dbReference>